<organism evidence="2 3">
    <name type="scientific">Dorcoceras hygrometricum</name>
    <dbReference type="NCBI Taxonomy" id="472368"/>
    <lineage>
        <taxon>Eukaryota</taxon>
        <taxon>Viridiplantae</taxon>
        <taxon>Streptophyta</taxon>
        <taxon>Embryophyta</taxon>
        <taxon>Tracheophyta</taxon>
        <taxon>Spermatophyta</taxon>
        <taxon>Magnoliopsida</taxon>
        <taxon>eudicotyledons</taxon>
        <taxon>Gunneridae</taxon>
        <taxon>Pentapetalae</taxon>
        <taxon>asterids</taxon>
        <taxon>lamiids</taxon>
        <taxon>Lamiales</taxon>
        <taxon>Gesneriaceae</taxon>
        <taxon>Didymocarpoideae</taxon>
        <taxon>Trichosporeae</taxon>
        <taxon>Loxocarpinae</taxon>
        <taxon>Dorcoceras</taxon>
    </lineage>
</organism>
<dbReference type="EMBL" id="KV011212">
    <property type="protein sequence ID" value="KZV26523.1"/>
    <property type="molecule type" value="Genomic_DNA"/>
</dbReference>
<feature type="compositionally biased region" description="Polar residues" evidence="1">
    <location>
        <begin position="37"/>
        <end position="56"/>
    </location>
</feature>
<reference evidence="2 3" key="1">
    <citation type="journal article" date="2015" name="Proc. Natl. Acad. Sci. U.S.A.">
        <title>The resurrection genome of Boea hygrometrica: A blueprint for survival of dehydration.</title>
        <authorList>
            <person name="Xiao L."/>
            <person name="Yang G."/>
            <person name="Zhang L."/>
            <person name="Yang X."/>
            <person name="Zhao S."/>
            <person name="Ji Z."/>
            <person name="Zhou Q."/>
            <person name="Hu M."/>
            <person name="Wang Y."/>
            <person name="Chen M."/>
            <person name="Xu Y."/>
            <person name="Jin H."/>
            <person name="Xiao X."/>
            <person name="Hu G."/>
            <person name="Bao F."/>
            <person name="Hu Y."/>
            <person name="Wan P."/>
            <person name="Li L."/>
            <person name="Deng X."/>
            <person name="Kuang T."/>
            <person name="Xiang C."/>
            <person name="Zhu J.K."/>
            <person name="Oliver M.J."/>
            <person name="He Y."/>
        </authorList>
    </citation>
    <scope>NUCLEOTIDE SEQUENCE [LARGE SCALE GENOMIC DNA]</scope>
    <source>
        <strain evidence="3">cv. XS01</strain>
    </source>
</reference>
<evidence type="ECO:0000256" key="1">
    <source>
        <dbReference type="SAM" id="MobiDB-lite"/>
    </source>
</evidence>
<evidence type="ECO:0000313" key="2">
    <source>
        <dbReference type="EMBL" id="KZV26523.1"/>
    </source>
</evidence>
<dbReference type="Proteomes" id="UP000250235">
    <property type="component" value="Unassembled WGS sequence"/>
</dbReference>
<dbReference type="AlphaFoldDB" id="A0A2Z7AYI5"/>
<evidence type="ECO:0000313" key="3">
    <source>
        <dbReference type="Proteomes" id="UP000250235"/>
    </source>
</evidence>
<name>A0A2Z7AYI5_9LAMI</name>
<sequence length="91" mass="10555">MSLACGEMVEDLDRAACAVFRRGKRCNSFGLNRFDQETQQRQANDMKSQENKQSQGHNEKSKPPTRIFIKNNRCYIQVRNNRKDQGNHIPA</sequence>
<feature type="region of interest" description="Disordered" evidence="1">
    <location>
        <begin position="30"/>
        <end position="67"/>
    </location>
</feature>
<accession>A0A2Z7AYI5</accession>
<protein>
    <submittedName>
        <fullName evidence="2">Uncharacterized protein</fullName>
    </submittedName>
</protein>
<gene>
    <name evidence="2" type="ORF">F511_36403</name>
</gene>
<keyword evidence="3" id="KW-1185">Reference proteome</keyword>
<proteinExistence type="predicted"/>